<evidence type="ECO:0000256" key="9">
    <source>
        <dbReference type="ARBA" id="ARBA00022967"/>
    </source>
</evidence>
<evidence type="ECO:0000313" key="19">
    <source>
        <dbReference type="EMBL" id="BAF96575.1"/>
    </source>
</evidence>
<name>A9ZP00_9SAUR</name>
<dbReference type="Pfam" id="PF00361">
    <property type="entry name" value="Proton_antipo_M"/>
    <property type="match status" value="1"/>
</dbReference>
<dbReference type="PANTHER" id="PTHR46552:SF1">
    <property type="entry name" value="NADH-UBIQUINONE OXIDOREDUCTASE CHAIN 2"/>
    <property type="match status" value="1"/>
</dbReference>
<dbReference type="PRINTS" id="PR01436">
    <property type="entry name" value="NADHDHGNASE2"/>
</dbReference>
<evidence type="ECO:0000256" key="17">
    <source>
        <dbReference type="RuleBase" id="RU003403"/>
    </source>
</evidence>
<dbReference type="AlphaFoldDB" id="A9ZP00"/>
<evidence type="ECO:0000256" key="4">
    <source>
        <dbReference type="ARBA" id="ARBA00021008"/>
    </source>
</evidence>
<dbReference type="GO" id="GO:0005743">
    <property type="term" value="C:mitochondrial inner membrane"/>
    <property type="evidence" value="ECO:0007669"/>
    <property type="project" value="UniProtKB-SubCell"/>
</dbReference>
<evidence type="ECO:0000256" key="1">
    <source>
        <dbReference type="ARBA" id="ARBA00004448"/>
    </source>
</evidence>
<keyword evidence="9 17" id="KW-1278">Translocase</keyword>
<evidence type="ECO:0000256" key="8">
    <source>
        <dbReference type="ARBA" id="ARBA00022792"/>
    </source>
</evidence>
<evidence type="ECO:0000256" key="15">
    <source>
        <dbReference type="ARBA" id="ARBA00023136"/>
    </source>
</evidence>
<keyword evidence="8 17" id="KW-0999">Mitochondrion inner membrane</keyword>
<keyword evidence="14 17" id="KW-0496">Mitochondrion</keyword>
<evidence type="ECO:0000256" key="11">
    <source>
        <dbReference type="ARBA" id="ARBA00022989"/>
    </source>
</evidence>
<accession>A9ZP00</accession>
<keyword evidence="15 17" id="KW-0472">Membrane</keyword>
<comment type="subcellular location">
    <subcellularLocation>
        <location evidence="1 17">Mitochondrion inner membrane</location>
        <topology evidence="1 17">Multi-pass membrane protein</topology>
    </subcellularLocation>
</comment>
<feature type="transmembrane region" description="Helical" evidence="17">
    <location>
        <begin position="153"/>
        <end position="171"/>
    </location>
</feature>
<dbReference type="EMBL" id="AB308473">
    <property type="protein sequence ID" value="BAF96575.1"/>
    <property type="molecule type" value="Genomic_DNA"/>
</dbReference>
<gene>
    <name evidence="19" type="primary">ND2</name>
</gene>
<keyword evidence="13 17" id="KW-0830">Ubiquinone</keyword>
<feature type="transmembrane region" description="Helical" evidence="17">
    <location>
        <begin position="202"/>
        <end position="222"/>
    </location>
</feature>
<geneLocation type="mitochondrion" evidence="19"/>
<evidence type="ECO:0000256" key="3">
    <source>
        <dbReference type="ARBA" id="ARBA00012944"/>
    </source>
</evidence>
<feature type="transmembrane region" description="Helical" evidence="17">
    <location>
        <begin position="94"/>
        <end position="115"/>
    </location>
</feature>
<keyword evidence="7 17" id="KW-0812">Transmembrane</keyword>
<feature type="transmembrane region" description="Helical" evidence="17">
    <location>
        <begin position="243"/>
        <end position="266"/>
    </location>
</feature>
<feature type="transmembrane region" description="Helical" evidence="17">
    <location>
        <begin position="278"/>
        <end position="300"/>
    </location>
</feature>
<sequence>MAPTSWALLLTGLLTGTMITLSSHHWLLAWMGLEFNTLAMIPIIAKQRHPRATEATIKYFLTQAAASALIMFASTLNAWATGQWTIPELQSEPAVLMLTLALSMKLGLAPVHFWMPEVMQGATTSTALLLTTWQKITPITLLCLTTNHLSTPMLLILGLLSVTIGGFTGLNQTQTRKIMAYFSIAHMGWLLLALTISPNLALMTTALYLIMTSAVFITLITTSTKTITDLGPTWTNSPVMTTFSMFSLLSLGGLPPLSGFLPKWLILKEMILLDLKTISMIMVLASLPSLFFYLHFTYLLTMAIPPTTQTILHTWQWKPNMLMTTTKSLVTSSMLLPILPQLFNIT</sequence>
<dbReference type="InterPro" id="IPR050175">
    <property type="entry name" value="Complex_I_Subunit_2"/>
</dbReference>
<keyword evidence="11 17" id="KW-1133">Transmembrane helix</keyword>
<keyword evidence="6 17" id="KW-0679">Respiratory chain</keyword>
<keyword evidence="10 17" id="KW-0249">Electron transport</keyword>
<keyword evidence="5" id="KW-0813">Transport</keyword>
<evidence type="ECO:0000256" key="6">
    <source>
        <dbReference type="ARBA" id="ARBA00022660"/>
    </source>
</evidence>
<keyword evidence="12 17" id="KW-0520">NAD</keyword>
<protein>
    <recommendedName>
        <fullName evidence="4 17">NADH-ubiquinone oxidoreductase chain 2</fullName>
        <ecNumber evidence="3 17">7.1.1.2</ecNumber>
    </recommendedName>
</protein>
<dbReference type="PANTHER" id="PTHR46552">
    <property type="entry name" value="NADH-UBIQUINONE OXIDOREDUCTASE CHAIN 2"/>
    <property type="match status" value="1"/>
</dbReference>
<organism evidence="19">
    <name type="scientific">Hemitheconyx taylori</name>
    <dbReference type="NCBI Taxonomy" id="449390"/>
    <lineage>
        <taxon>Eukaryota</taxon>
        <taxon>Metazoa</taxon>
        <taxon>Chordata</taxon>
        <taxon>Craniata</taxon>
        <taxon>Vertebrata</taxon>
        <taxon>Euteleostomi</taxon>
        <taxon>Lepidosauria</taxon>
        <taxon>Squamata</taxon>
        <taxon>Bifurcata</taxon>
        <taxon>Gekkota</taxon>
        <taxon>Eublepharidae</taxon>
        <taxon>Eublepharinae</taxon>
        <taxon>Hemitheconyx</taxon>
    </lineage>
</organism>
<evidence type="ECO:0000256" key="10">
    <source>
        <dbReference type="ARBA" id="ARBA00022982"/>
    </source>
</evidence>
<evidence type="ECO:0000256" key="7">
    <source>
        <dbReference type="ARBA" id="ARBA00022692"/>
    </source>
</evidence>
<dbReference type="InterPro" id="IPR003917">
    <property type="entry name" value="NADH_UbQ_OxRdtase_chain2"/>
</dbReference>
<comment type="similarity">
    <text evidence="2 17">Belongs to the complex I subunit 2 family.</text>
</comment>
<evidence type="ECO:0000259" key="18">
    <source>
        <dbReference type="Pfam" id="PF00361"/>
    </source>
</evidence>
<evidence type="ECO:0000256" key="5">
    <source>
        <dbReference type="ARBA" id="ARBA00022448"/>
    </source>
</evidence>
<evidence type="ECO:0000256" key="2">
    <source>
        <dbReference type="ARBA" id="ARBA00007012"/>
    </source>
</evidence>
<evidence type="ECO:0000256" key="12">
    <source>
        <dbReference type="ARBA" id="ARBA00023027"/>
    </source>
</evidence>
<feature type="transmembrane region" description="Helical" evidence="17">
    <location>
        <begin position="178"/>
        <end position="196"/>
    </location>
</feature>
<dbReference type="InterPro" id="IPR001750">
    <property type="entry name" value="ND/Mrp_TM"/>
</dbReference>
<proteinExistence type="inferred from homology"/>
<feature type="transmembrane region" description="Helical" evidence="17">
    <location>
        <begin position="57"/>
        <end position="82"/>
    </location>
</feature>
<dbReference type="EC" id="7.1.1.2" evidence="3 17"/>
<comment type="function">
    <text evidence="17">Core subunit of the mitochondrial membrane respiratory chain NADH dehydrogenase (Complex I) which catalyzes electron transfer from NADH through the respiratory chain, using ubiquinone as an electron acceptor. Essential for the catalytic activity and assembly of complex I.</text>
</comment>
<dbReference type="GO" id="GO:0006120">
    <property type="term" value="P:mitochondrial electron transport, NADH to ubiquinone"/>
    <property type="evidence" value="ECO:0007669"/>
    <property type="project" value="InterPro"/>
</dbReference>
<reference evidence="19" key="1">
    <citation type="journal article" date="2008" name="Gene">
        <title>Molecular phylogenetic and dating analyses using mitochondrial DNA sequences of eyelid geckos (Squamata: Eublepharidae).</title>
        <authorList>
            <person name="Jonniaux P."/>
            <person name="Kumazawa Y."/>
        </authorList>
    </citation>
    <scope>NUCLEOTIDE SEQUENCE</scope>
</reference>
<evidence type="ECO:0000256" key="13">
    <source>
        <dbReference type="ARBA" id="ARBA00023075"/>
    </source>
</evidence>
<evidence type="ECO:0000256" key="14">
    <source>
        <dbReference type="ARBA" id="ARBA00023128"/>
    </source>
</evidence>
<feature type="domain" description="NADH:quinone oxidoreductase/Mrp antiporter transmembrane" evidence="18">
    <location>
        <begin position="23"/>
        <end position="286"/>
    </location>
</feature>
<evidence type="ECO:0000256" key="16">
    <source>
        <dbReference type="ARBA" id="ARBA00049551"/>
    </source>
</evidence>
<dbReference type="GO" id="GO:0008137">
    <property type="term" value="F:NADH dehydrogenase (ubiquinone) activity"/>
    <property type="evidence" value="ECO:0007669"/>
    <property type="project" value="UniProtKB-EC"/>
</dbReference>
<comment type="catalytic activity">
    <reaction evidence="16 17">
        <text>a ubiquinone + NADH + 5 H(+)(in) = a ubiquinol + NAD(+) + 4 H(+)(out)</text>
        <dbReference type="Rhea" id="RHEA:29091"/>
        <dbReference type="Rhea" id="RHEA-COMP:9565"/>
        <dbReference type="Rhea" id="RHEA-COMP:9566"/>
        <dbReference type="ChEBI" id="CHEBI:15378"/>
        <dbReference type="ChEBI" id="CHEBI:16389"/>
        <dbReference type="ChEBI" id="CHEBI:17976"/>
        <dbReference type="ChEBI" id="CHEBI:57540"/>
        <dbReference type="ChEBI" id="CHEBI:57945"/>
        <dbReference type="EC" id="7.1.1.2"/>
    </reaction>
</comment>